<keyword evidence="2" id="KW-0732">Signal</keyword>
<sequence>MSFLPLRIIALPSVVLDVLVEDPVMKMDAVARILPVAQPTSLPIPLDDTINEDIAHTIIQAVHGDIHAQKTLTMAFLHGSDGLSQSYELASKWHLRAAEQGDSLAQLRVGSFLKIGQGPQDYAAAAAWYLKAANQGDATAQVGLGVLQEYSKALEWYSRAAQRGLPDAMVNLGIVYARDWGVPEDRSRAVEWFIKAAYQGNVVGETLLGLAYLHGHGVLRDVDLAIEWFLKAASQGCIGGQDLVGMMYATGLSVAKDYTSAMELYLKAANRGHLQARKSFEDLKTKGYGAQLVLKYLHQI</sequence>
<dbReference type="Proteomes" id="UP001194696">
    <property type="component" value="Unassembled WGS sequence"/>
</dbReference>
<keyword evidence="4" id="KW-1185">Reference proteome</keyword>
<dbReference type="InterPro" id="IPR050767">
    <property type="entry name" value="Sel1_AlgK"/>
</dbReference>
<dbReference type="SUPFAM" id="SSF81901">
    <property type="entry name" value="HCP-like"/>
    <property type="match status" value="1"/>
</dbReference>
<dbReference type="SMART" id="SM00671">
    <property type="entry name" value="SEL1"/>
    <property type="match status" value="6"/>
</dbReference>
<dbReference type="PANTHER" id="PTHR11102:SF160">
    <property type="entry name" value="ERAD-ASSOCIATED E3 UBIQUITIN-PROTEIN LIGASE COMPONENT HRD3"/>
    <property type="match status" value="1"/>
</dbReference>
<organism evidence="3 4">
    <name type="scientific">Linnemannia gamsii</name>
    <dbReference type="NCBI Taxonomy" id="64522"/>
    <lineage>
        <taxon>Eukaryota</taxon>
        <taxon>Fungi</taxon>
        <taxon>Fungi incertae sedis</taxon>
        <taxon>Mucoromycota</taxon>
        <taxon>Mortierellomycotina</taxon>
        <taxon>Mortierellomycetes</taxon>
        <taxon>Mortierellales</taxon>
        <taxon>Mortierellaceae</taxon>
        <taxon>Linnemannia</taxon>
    </lineage>
</organism>
<evidence type="ECO:0000256" key="1">
    <source>
        <dbReference type="ARBA" id="ARBA00038101"/>
    </source>
</evidence>
<reference evidence="3 4" key="1">
    <citation type="journal article" date="2020" name="Fungal Divers.">
        <title>Resolving the Mortierellaceae phylogeny through synthesis of multi-gene phylogenetics and phylogenomics.</title>
        <authorList>
            <person name="Vandepol N."/>
            <person name="Liber J."/>
            <person name="Desiro A."/>
            <person name="Na H."/>
            <person name="Kennedy M."/>
            <person name="Barry K."/>
            <person name="Grigoriev I.V."/>
            <person name="Miller A.N."/>
            <person name="O'Donnell K."/>
            <person name="Stajich J.E."/>
            <person name="Bonito G."/>
        </authorList>
    </citation>
    <scope>NUCLEOTIDE SEQUENCE [LARGE SCALE GENOMIC DNA]</scope>
    <source>
        <strain evidence="3 4">AD045</strain>
    </source>
</reference>
<accession>A0ABQ7KF03</accession>
<dbReference type="Gene3D" id="1.25.40.10">
    <property type="entry name" value="Tetratricopeptide repeat domain"/>
    <property type="match status" value="2"/>
</dbReference>
<protein>
    <recommendedName>
        <fullName evidence="5">HCP-like protein</fullName>
    </recommendedName>
</protein>
<name>A0ABQ7KF03_9FUNG</name>
<evidence type="ECO:0000256" key="2">
    <source>
        <dbReference type="SAM" id="SignalP"/>
    </source>
</evidence>
<dbReference type="InterPro" id="IPR006597">
    <property type="entry name" value="Sel1-like"/>
</dbReference>
<evidence type="ECO:0000313" key="3">
    <source>
        <dbReference type="EMBL" id="KAG0297952.1"/>
    </source>
</evidence>
<dbReference type="InterPro" id="IPR011990">
    <property type="entry name" value="TPR-like_helical_dom_sf"/>
</dbReference>
<evidence type="ECO:0000313" key="4">
    <source>
        <dbReference type="Proteomes" id="UP001194696"/>
    </source>
</evidence>
<proteinExistence type="inferred from homology"/>
<feature type="chain" id="PRO_5047009634" description="HCP-like protein" evidence="2">
    <location>
        <begin position="21"/>
        <end position="300"/>
    </location>
</feature>
<feature type="signal peptide" evidence="2">
    <location>
        <begin position="1"/>
        <end position="20"/>
    </location>
</feature>
<gene>
    <name evidence="3" type="ORF">BGZ96_003931</name>
</gene>
<evidence type="ECO:0008006" key="5">
    <source>
        <dbReference type="Google" id="ProtNLM"/>
    </source>
</evidence>
<dbReference type="Pfam" id="PF08238">
    <property type="entry name" value="Sel1"/>
    <property type="match status" value="6"/>
</dbReference>
<comment type="similarity">
    <text evidence="1">Belongs to the sel-1 family.</text>
</comment>
<comment type="caution">
    <text evidence="3">The sequence shown here is derived from an EMBL/GenBank/DDBJ whole genome shotgun (WGS) entry which is preliminary data.</text>
</comment>
<dbReference type="PANTHER" id="PTHR11102">
    <property type="entry name" value="SEL-1-LIKE PROTEIN"/>
    <property type="match status" value="1"/>
</dbReference>
<dbReference type="EMBL" id="JAAAIM010000019">
    <property type="protein sequence ID" value="KAG0297952.1"/>
    <property type="molecule type" value="Genomic_DNA"/>
</dbReference>